<dbReference type="GO" id="GO:0016740">
    <property type="term" value="F:transferase activity"/>
    <property type="evidence" value="ECO:0007669"/>
    <property type="project" value="UniProtKB-KW"/>
</dbReference>
<accession>A0A4R2GS45</accession>
<gene>
    <name evidence="2" type="ORF">EV666_10745</name>
</gene>
<dbReference type="AlphaFoldDB" id="A0A4R2GS45"/>
<feature type="domain" description="GST C-terminal" evidence="1">
    <location>
        <begin position="114"/>
        <end position="251"/>
    </location>
</feature>
<dbReference type="PANTHER" id="PTHR12289:SF67">
    <property type="match status" value="1"/>
</dbReference>
<evidence type="ECO:0000313" key="3">
    <source>
        <dbReference type="Proteomes" id="UP000294881"/>
    </source>
</evidence>
<dbReference type="Gene3D" id="1.20.1050.10">
    <property type="match status" value="2"/>
</dbReference>
<comment type="caution">
    <text evidence="2">The sequence shown here is derived from an EMBL/GenBank/DDBJ whole genome shotgun (WGS) entry which is preliminary data.</text>
</comment>
<dbReference type="GO" id="GO:0005737">
    <property type="term" value="C:cytoplasm"/>
    <property type="evidence" value="ECO:0007669"/>
    <property type="project" value="TreeGrafter"/>
</dbReference>
<proteinExistence type="predicted"/>
<dbReference type="SUPFAM" id="SSF52833">
    <property type="entry name" value="Thioredoxin-like"/>
    <property type="match status" value="1"/>
</dbReference>
<sequence>MSYRLIGAELSPYSVKVRSYLRYKQLPHQWINRGPASQDEFQKYAKLPLIPLLITPEGQGLQDSTPIIEALEAEHPQPSIHPDDPVAAFVSALVEEYGDEWGNKPMFQYRWRRDVDAQSGAERIVSGSMPDLAGAAKDKAVAGVKERMVSRLSFVGSSDATAPLIEASLARVLAILERHLASRPYLFGGRPAFGDFGLFAQLYECSTDPTPGAIMRDTAPNTLAWIARMLDPRAEGAFESWDSLKATLTPLLRDEIAAVFLPWTRANAAAIAAGEATFSVQLPDGPFSQETQKYHARSLAALRKKYAEAARNPAVPAALAEAGVRLDG</sequence>
<dbReference type="InterPro" id="IPR050931">
    <property type="entry name" value="Mito_Protein_Transport_Metaxin"/>
</dbReference>
<dbReference type="PROSITE" id="PS50405">
    <property type="entry name" value="GST_CTER"/>
    <property type="match status" value="1"/>
</dbReference>
<evidence type="ECO:0000259" key="1">
    <source>
        <dbReference type="PROSITE" id="PS50405"/>
    </source>
</evidence>
<keyword evidence="2" id="KW-0808">Transferase</keyword>
<dbReference type="CDD" id="cd00570">
    <property type="entry name" value="GST_N_family"/>
    <property type="match status" value="1"/>
</dbReference>
<dbReference type="OrthoDB" id="7054557at2"/>
<dbReference type="SUPFAM" id="SSF47616">
    <property type="entry name" value="GST C-terminal domain-like"/>
    <property type="match status" value="1"/>
</dbReference>
<organism evidence="2 3">
    <name type="scientific">Camelimonas lactis</name>
    <dbReference type="NCBI Taxonomy" id="659006"/>
    <lineage>
        <taxon>Bacteria</taxon>
        <taxon>Pseudomonadati</taxon>
        <taxon>Pseudomonadota</taxon>
        <taxon>Alphaproteobacteria</taxon>
        <taxon>Hyphomicrobiales</taxon>
        <taxon>Chelatococcaceae</taxon>
        <taxon>Camelimonas</taxon>
    </lineage>
</organism>
<dbReference type="Pfam" id="PF13417">
    <property type="entry name" value="GST_N_3"/>
    <property type="match status" value="1"/>
</dbReference>
<dbReference type="Pfam" id="PF13410">
    <property type="entry name" value="GST_C_2"/>
    <property type="match status" value="1"/>
</dbReference>
<dbReference type="InterPro" id="IPR010987">
    <property type="entry name" value="Glutathione-S-Trfase_C-like"/>
</dbReference>
<dbReference type="InterPro" id="IPR036249">
    <property type="entry name" value="Thioredoxin-like_sf"/>
</dbReference>
<keyword evidence="3" id="KW-1185">Reference proteome</keyword>
<protein>
    <submittedName>
        <fullName evidence="2">Glutathione S-transferase</fullName>
    </submittedName>
</protein>
<reference evidence="2 3" key="1">
    <citation type="submission" date="2019-03" db="EMBL/GenBank/DDBJ databases">
        <title>Genomic Encyclopedia of Type Strains, Phase IV (KMG-IV): sequencing the most valuable type-strain genomes for metagenomic binning, comparative biology and taxonomic classification.</title>
        <authorList>
            <person name="Goeker M."/>
        </authorList>
    </citation>
    <scope>NUCLEOTIDE SEQUENCE [LARGE SCALE GENOMIC DNA]</scope>
    <source>
        <strain evidence="2 3">DSM 22958</strain>
    </source>
</reference>
<dbReference type="InterPro" id="IPR004045">
    <property type="entry name" value="Glutathione_S-Trfase_N"/>
</dbReference>
<dbReference type="Proteomes" id="UP000294881">
    <property type="component" value="Unassembled WGS sequence"/>
</dbReference>
<dbReference type="InterPro" id="IPR036282">
    <property type="entry name" value="Glutathione-S-Trfase_C_sf"/>
</dbReference>
<dbReference type="EMBL" id="SLWL01000007">
    <property type="protein sequence ID" value="TCO13019.1"/>
    <property type="molecule type" value="Genomic_DNA"/>
</dbReference>
<dbReference type="RefSeq" id="WP_132006637.1">
    <property type="nucleotide sequence ID" value="NZ_JBHUNN010000001.1"/>
</dbReference>
<dbReference type="PANTHER" id="PTHR12289">
    <property type="entry name" value="METAXIN RELATED"/>
    <property type="match status" value="1"/>
</dbReference>
<dbReference type="Gene3D" id="3.40.30.10">
    <property type="entry name" value="Glutaredoxin"/>
    <property type="match status" value="1"/>
</dbReference>
<evidence type="ECO:0000313" key="2">
    <source>
        <dbReference type="EMBL" id="TCO13019.1"/>
    </source>
</evidence>
<name>A0A4R2GS45_9HYPH</name>